<dbReference type="Proteomes" id="UP000012073">
    <property type="component" value="Unassembled WGS sequence"/>
</dbReference>
<keyword evidence="1" id="KW-0812">Transmembrane</keyword>
<keyword evidence="1" id="KW-0472">Membrane</keyword>
<dbReference type="GeneID" id="17324871"/>
<evidence type="ECO:0000256" key="1">
    <source>
        <dbReference type="SAM" id="Phobius"/>
    </source>
</evidence>
<gene>
    <name evidence="2" type="ORF">CHC_T00005480001</name>
</gene>
<accession>R7QIT4</accession>
<dbReference type="EMBL" id="HG001832">
    <property type="protein sequence ID" value="CDF37335.1"/>
    <property type="molecule type" value="Genomic_DNA"/>
</dbReference>
<keyword evidence="3" id="KW-1185">Reference proteome</keyword>
<dbReference type="AlphaFoldDB" id="R7QIT4"/>
<evidence type="ECO:0000313" key="3">
    <source>
        <dbReference type="Proteomes" id="UP000012073"/>
    </source>
</evidence>
<dbReference type="RefSeq" id="XP_005717154.1">
    <property type="nucleotide sequence ID" value="XM_005717097.1"/>
</dbReference>
<feature type="transmembrane region" description="Helical" evidence="1">
    <location>
        <begin position="73"/>
        <end position="93"/>
    </location>
</feature>
<sequence length="162" mass="17826">MYIDAISSQTSAFGAFKAHALSQRRADSSRLPLASHSLACCNRPSKLTESAAMRCFILRLCAERLAARLSRRFFLAWLGAILLSHVDYIFVVFSNQLRLTVSHGSVPAWYLFDNASDKACSLKLRVTLCKTGAAADCAPESADACALRLYIGHMVHATREEI</sequence>
<organism evidence="2 3">
    <name type="scientific">Chondrus crispus</name>
    <name type="common">Carrageen Irish moss</name>
    <name type="synonym">Polymorpha crispa</name>
    <dbReference type="NCBI Taxonomy" id="2769"/>
    <lineage>
        <taxon>Eukaryota</taxon>
        <taxon>Rhodophyta</taxon>
        <taxon>Florideophyceae</taxon>
        <taxon>Rhodymeniophycidae</taxon>
        <taxon>Gigartinales</taxon>
        <taxon>Gigartinaceae</taxon>
        <taxon>Chondrus</taxon>
    </lineage>
</organism>
<name>R7QIT4_CHOCR</name>
<protein>
    <submittedName>
        <fullName evidence="2">Uncharacterized protein</fullName>
    </submittedName>
</protein>
<proteinExistence type="predicted"/>
<reference evidence="3" key="1">
    <citation type="journal article" date="2013" name="Proc. Natl. Acad. Sci. U.S.A.">
        <title>Genome structure and metabolic features in the red seaweed Chondrus crispus shed light on evolution of the Archaeplastida.</title>
        <authorList>
            <person name="Collen J."/>
            <person name="Porcel B."/>
            <person name="Carre W."/>
            <person name="Ball S.G."/>
            <person name="Chaparro C."/>
            <person name="Tonon T."/>
            <person name="Barbeyron T."/>
            <person name="Michel G."/>
            <person name="Noel B."/>
            <person name="Valentin K."/>
            <person name="Elias M."/>
            <person name="Artiguenave F."/>
            <person name="Arun A."/>
            <person name="Aury J.M."/>
            <person name="Barbosa-Neto J.F."/>
            <person name="Bothwell J.H."/>
            <person name="Bouget F.Y."/>
            <person name="Brillet L."/>
            <person name="Cabello-Hurtado F."/>
            <person name="Capella-Gutierrez S."/>
            <person name="Charrier B."/>
            <person name="Cladiere L."/>
            <person name="Cock J.M."/>
            <person name="Coelho S.M."/>
            <person name="Colleoni C."/>
            <person name="Czjzek M."/>
            <person name="Da Silva C."/>
            <person name="Delage L."/>
            <person name="Denoeud F."/>
            <person name="Deschamps P."/>
            <person name="Dittami S.M."/>
            <person name="Gabaldon T."/>
            <person name="Gachon C.M."/>
            <person name="Groisillier A."/>
            <person name="Herve C."/>
            <person name="Jabbari K."/>
            <person name="Katinka M."/>
            <person name="Kloareg B."/>
            <person name="Kowalczyk N."/>
            <person name="Labadie K."/>
            <person name="Leblanc C."/>
            <person name="Lopez P.J."/>
            <person name="McLachlan D.H."/>
            <person name="Meslet-Cladiere L."/>
            <person name="Moustafa A."/>
            <person name="Nehr Z."/>
            <person name="Nyvall Collen P."/>
            <person name="Panaud O."/>
            <person name="Partensky F."/>
            <person name="Poulain J."/>
            <person name="Rensing S.A."/>
            <person name="Rousvoal S."/>
            <person name="Samson G."/>
            <person name="Symeonidi A."/>
            <person name="Weissenbach J."/>
            <person name="Zambounis A."/>
            <person name="Wincker P."/>
            <person name="Boyen C."/>
        </authorList>
    </citation>
    <scope>NUCLEOTIDE SEQUENCE [LARGE SCALE GENOMIC DNA]</scope>
    <source>
        <strain evidence="3">cv. Stackhouse</strain>
    </source>
</reference>
<dbReference type="Gramene" id="CDF37335">
    <property type="protein sequence ID" value="CDF37335"/>
    <property type="gene ID" value="CHC_T00005480001"/>
</dbReference>
<evidence type="ECO:0000313" key="2">
    <source>
        <dbReference type="EMBL" id="CDF37335.1"/>
    </source>
</evidence>
<dbReference type="KEGG" id="ccp:CHC_T00005480001"/>
<keyword evidence="1" id="KW-1133">Transmembrane helix</keyword>